<dbReference type="RefSeq" id="WP_132648589.1">
    <property type="nucleotide sequence ID" value="NZ_CP181386.1"/>
</dbReference>
<feature type="chain" id="PRO_5020978345" evidence="3">
    <location>
        <begin position="26"/>
        <end position="1138"/>
    </location>
</feature>
<evidence type="ECO:0000313" key="5">
    <source>
        <dbReference type="EMBL" id="TCP00970.1"/>
    </source>
</evidence>
<dbReference type="InterPro" id="IPR008707">
    <property type="entry name" value="B-propeller_PilY1"/>
</dbReference>
<evidence type="ECO:0000256" key="3">
    <source>
        <dbReference type="SAM" id="SignalP"/>
    </source>
</evidence>
<proteinExistence type="predicted"/>
<evidence type="ECO:0000259" key="4">
    <source>
        <dbReference type="Pfam" id="PF05567"/>
    </source>
</evidence>
<organism evidence="5 6">
    <name type="scientific">Rubrivivax gelatinosus</name>
    <name type="common">Rhodocyclus gelatinosus</name>
    <name type="synonym">Rhodopseudomonas gelatinosa</name>
    <dbReference type="NCBI Taxonomy" id="28068"/>
    <lineage>
        <taxon>Bacteria</taxon>
        <taxon>Pseudomonadati</taxon>
        <taxon>Pseudomonadota</taxon>
        <taxon>Betaproteobacteria</taxon>
        <taxon>Burkholderiales</taxon>
        <taxon>Sphaerotilaceae</taxon>
        <taxon>Rubrivivax</taxon>
    </lineage>
</organism>
<dbReference type="EMBL" id="SLXD01000011">
    <property type="protein sequence ID" value="TCP00970.1"/>
    <property type="molecule type" value="Genomic_DNA"/>
</dbReference>
<keyword evidence="3" id="KW-0732">Signal</keyword>
<sequence>MKSVLQISASAAALGVLLAVTTASATNIAEVPLKASVLAKPNVIWGLDDSGSMDFEVMLKTNDGAFWWDTTNQTGYTSAGQPIFHDSGASSTQYRKLTYLFPNGSADGERELTDSTNDHFAIMPSDEFAWLRSKDYNPLYYDPTVTYKAWSPAYISGAIKEYDPASTTAAKSHPQYTSTMNLTTNVAIPSSFGSTQLNKTFIALKGMKIPAGARYCNYSSTSVCSSPSTASSTFTVTSSTPQRVWMAYYPATYYTKLSTTTCPSGATCVTAPDGAKLRRYEIKSANYATTADYDAAIQNFANWFQYYRKRKLMLSASIGQVLENLTGLRMDVVKFNNQANVTMYDIDSTTASENGRRVAGIFYTNPSSGGTPTRETLKYIGGQFTGNSRVIEYACQRNNAFIVTDGFAYANSVTPPDYDQGTYGTGAPYQTIYDNTLADLALAYYTINLKDSLATGKVPATDADPNTNLHLNTYALTLGAKGTLYVDENTAVPTSASAWPNPSSDRSPTAVDDLWHATINGRGKMYAASTPAETAERIQLAMNDMLDANGAQSGVAVSTVNLTRGDGYAYMATYNPAGWSGDLTANRIDSASAEISTTPAWSADEQLRERNLTTKPREIATLGSSGGVAFTATNVGDTVNPSSAYGSSSELFAYLRGSRSLEGTTYRTRTSLLGAVINAEPVIARADDVVYLASGEGMLHAFDIAKTTNDDGTVSFDGDELWAFVPGAVLADIGQTAKRAYTFKTQLDGTPVIGKVGTSSRLLVAGMGAAGRAYYALDVSTPRDNTEDNAGSWVKWQFPGAATSSYANKVGQTLGRPVIAKVGENYRVIVTSGYNAATDTRGRLFVLDASDGSVVNEYVTTDSAPASDSGLTHVAGYLEDDGTVRYVYGGDLLGNLWRFDLTLQPSDANAVLKVAVLKDTSGNLQPVTAAPELVEIQSQRVILVGTGRLLAVSDFGSDLTQTFYAIADGSTLGSTGSTGARASLVKRVYTRNSETGDGAITDDDGDASDDEDFDSVSWTTQRGWYMDLPAGEQANTSPSLAYGAIAFTTNVAGKTDCTASSWLYILDFATGSRYENSELVSSEISSTANSSGVNAVVTPDGKVRGLLQTTDGTPQTKDLALKPTIPAAKNSWREVRSE</sequence>
<comment type="caution">
    <text evidence="5">The sequence shown here is derived from an EMBL/GenBank/DDBJ whole genome shotgun (WGS) entry which is preliminary data.</text>
</comment>
<accession>A0A4R2M4B0</accession>
<dbReference type="OrthoDB" id="7156875at2"/>
<keyword evidence="1" id="KW-0479">Metal-binding</keyword>
<evidence type="ECO:0000256" key="2">
    <source>
        <dbReference type="ARBA" id="ARBA00022837"/>
    </source>
</evidence>
<feature type="domain" description="PilY1 beta-propeller" evidence="4">
    <location>
        <begin position="680"/>
        <end position="985"/>
    </location>
</feature>
<dbReference type="Proteomes" id="UP000295106">
    <property type="component" value="Unassembled WGS sequence"/>
</dbReference>
<dbReference type="AlphaFoldDB" id="A0A4R2M4B0"/>
<evidence type="ECO:0000256" key="1">
    <source>
        <dbReference type="ARBA" id="ARBA00022723"/>
    </source>
</evidence>
<gene>
    <name evidence="5" type="ORF">EV684_111177</name>
</gene>
<dbReference type="GeneID" id="99683173"/>
<dbReference type="GO" id="GO:0046872">
    <property type="term" value="F:metal ion binding"/>
    <property type="evidence" value="ECO:0007669"/>
    <property type="project" value="UniProtKB-KW"/>
</dbReference>
<evidence type="ECO:0000313" key="6">
    <source>
        <dbReference type="Proteomes" id="UP000295106"/>
    </source>
</evidence>
<name>A0A4R2M4B0_RUBGE</name>
<feature type="signal peptide" evidence="3">
    <location>
        <begin position="1"/>
        <end position="25"/>
    </location>
</feature>
<keyword evidence="2" id="KW-0106">Calcium</keyword>
<reference evidence="5 6" key="1">
    <citation type="submission" date="2019-03" db="EMBL/GenBank/DDBJ databases">
        <title>Genomic Encyclopedia of Type Strains, Phase IV (KMG-IV): sequencing the most valuable type-strain genomes for metagenomic binning, comparative biology and taxonomic classification.</title>
        <authorList>
            <person name="Goeker M."/>
        </authorList>
    </citation>
    <scope>NUCLEOTIDE SEQUENCE [LARGE SCALE GENOMIC DNA]</scope>
    <source>
        <strain evidence="5 6">DSM 1709</strain>
    </source>
</reference>
<protein>
    <submittedName>
        <fullName evidence="5">Type IV pilus assembly protein PilY1</fullName>
    </submittedName>
</protein>
<dbReference type="Pfam" id="PF05567">
    <property type="entry name" value="T4P_PilY1"/>
    <property type="match status" value="1"/>
</dbReference>